<dbReference type="InterPro" id="IPR006599">
    <property type="entry name" value="CARP_motif"/>
</dbReference>
<name>V4AJQ5_LOTGI</name>
<dbReference type="EMBL" id="KB201305">
    <property type="protein sequence ID" value="ESO97327.1"/>
    <property type="molecule type" value="Genomic_DNA"/>
</dbReference>
<dbReference type="GO" id="GO:0051684">
    <property type="term" value="P:maintenance of Golgi location"/>
    <property type="evidence" value="ECO:0007669"/>
    <property type="project" value="TreeGrafter"/>
</dbReference>
<gene>
    <name evidence="9" type="ORF">LOTGIDRAFT_231523</name>
</gene>
<feature type="region of interest" description="Disordered" evidence="7">
    <location>
        <begin position="164"/>
        <end position="183"/>
    </location>
</feature>
<evidence type="ECO:0000256" key="2">
    <source>
        <dbReference type="ARBA" id="ARBA00004647"/>
    </source>
</evidence>
<dbReference type="OrthoDB" id="427777at2759"/>
<evidence type="ECO:0000256" key="3">
    <source>
        <dbReference type="ARBA" id="ARBA00008848"/>
    </source>
</evidence>
<dbReference type="STRING" id="225164.V4AJQ5"/>
<organism evidence="9 10">
    <name type="scientific">Lottia gigantea</name>
    <name type="common">Giant owl limpet</name>
    <dbReference type="NCBI Taxonomy" id="225164"/>
    <lineage>
        <taxon>Eukaryota</taxon>
        <taxon>Metazoa</taxon>
        <taxon>Spiralia</taxon>
        <taxon>Lophotrochozoa</taxon>
        <taxon>Mollusca</taxon>
        <taxon>Gastropoda</taxon>
        <taxon>Patellogastropoda</taxon>
        <taxon>Lottioidea</taxon>
        <taxon>Lottiidae</taxon>
        <taxon>Lottia</taxon>
    </lineage>
</organism>
<comment type="similarity">
    <text evidence="3">Belongs to the TBCC family.</text>
</comment>
<feature type="domain" description="C-CAP/cofactor C-like" evidence="8">
    <location>
        <begin position="301"/>
        <end position="475"/>
    </location>
</feature>
<dbReference type="SMART" id="SM00673">
    <property type="entry name" value="CARP"/>
    <property type="match status" value="2"/>
</dbReference>
<dbReference type="InterPro" id="IPR039589">
    <property type="entry name" value="TBCC1"/>
</dbReference>
<dbReference type="InterPro" id="IPR016098">
    <property type="entry name" value="CAP/MinC_C"/>
</dbReference>
<dbReference type="GO" id="GO:0031616">
    <property type="term" value="C:spindle pole centrosome"/>
    <property type="evidence" value="ECO:0007669"/>
    <property type="project" value="TreeGrafter"/>
</dbReference>
<evidence type="ECO:0000313" key="9">
    <source>
        <dbReference type="EMBL" id="ESO97327.1"/>
    </source>
</evidence>
<accession>V4AJQ5</accession>
<dbReference type="CTD" id="20248617"/>
<protein>
    <recommendedName>
        <fullName evidence="4">TBCC domain-containing protein 1</fullName>
    </recommendedName>
</protein>
<reference evidence="9 10" key="1">
    <citation type="journal article" date="2013" name="Nature">
        <title>Insights into bilaterian evolution from three spiralian genomes.</title>
        <authorList>
            <person name="Simakov O."/>
            <person name="Marletaz F."/>
            <person name="Cho S.J."/>
            <person name="Edsinger-Gonzales E."/>
            <person name="Havlak P."/>
            <person name="Hellsten U."/>
            <person name="Kuo D.H."/>
            <person name="Larsson T."/>
            <person name="Lv J."/>
            <person name="Arendt D."/>
            <person name="Savage R."/>
            <person name="Osoegawa K."/>
            <person name="de Jong P."/>
            <person name="Grimwood J."/>
            <person name="Chapman J.A."/>
            <person name="Shapiro H."/>
            <person name="Aerts A."/>
            <person name="Otillar R.P."/>
            <person name="Terry A.Y."/>
            <person name="Boore J.L."/>
            <person name="Grigoriev I.V."/>
            <person name="Lindberg D.R."/>
            <person name="Seaver E.C."/>
            <person name="Weisblat D.A."/>
            <person name="Putnam N.H."/>
            <person name="Rokhsar D.S."/>
        </authorList>
    </citation>
    <scope>NUCLEOTIDE SEQUENCE [LARGE SCALE GENOMIC DNA]</scope>
</reference>
<evidence type="ECO:0000256" key="4">
    <source>
        <dbReference type="ARBA" id="ARBA00017559"/>
    </source>
</evidence>
<proteinExistence type="inferred from homology"/>
<dbReference type="GO" id="GO:0051661">
    <property type="term" value="P:maintenance of centrosome location"/>
    <property type="evidence" value="ECO:0007669"/>
    <property type="project" value="TreeGrafter"/>
</dbReference>
<dbReference type="PROSITE" id="PS51329">
    <property type="entry name" value="C_CAP_COFACTOR_C"/>
    <property type="match status" value="1"/>
</dbReference>
<dbReference type="HOGENOM" id="CLU_016712_1_1_1"/>
<sequence length="580" mass="66021">MSYKTVSVWVKAEPFSYGALPVAPDPRLTFTNIRKIVIYARNKGSTGYPLLSYSVWKHIACNKLHITEELAWMFFSSCHVLVGIFSPVERIRWDERLKRCRSDREIDDLRCTLKIDLYIFVLYLYIQQLYRVSLRASLVAGRNIMIILLNLLHKWPSQSSISSLDFDGPGTPRSTPRNSKSLDDHSHHVFVQTHLQEILELVSSVGEDNASNQNGRPSRTLSLEAVESLGFIVAGSPEYNKTVKSLIELSTSLSNSYNTGYDKFSQHFNLHQFQQWIKDNLAHNPFSVSACIANGTRLSWPLAGDEGKGESNKRGKIATNANIVPRHHVIGNKLIIMSQVSKQTVARSSGTLELSCVKIHRSHYSYLYLLSPLRSVTIEKCRNSTVILGPVELTVHLSNCENITVIVPCRNIIVSGCTSCTLHLLTPNRPTLLSGNDSILIAPYHTYYPQLEEHMTRVGLGSDLNLWDQPLCVGPDHKGQSQWDFLPSEVFHQFRIPFEMEGPTHSIPGLPKQYLRYLSQRQKQVDNWQKIVKEAHLSRPQRKEFQVLVESRFQTWLAETGYKKELDGLVVQQKKEGRKR</sequence>
<evidence type="ECO:0000256" key="1">
    <source>
        <dbReference type="ARBA" id="ARBA00004300"/>
    </source>
</evidence>
<dbReference type="InterPro" id="IPR017901">
    <property type="entry name" value="C-CAP_CF_C-like"/>
</dbReference>
<dbReference type="Proteomes" id="UP000030746">
    <property type="component" value="Unassembled WGS sequence"/>
</dbReference>
<evidence type="ECO:0000256" key="6">
    <source>
        <dbReference type="ARBA" id="ARBA00023212"/>
    </source>
</evidence>
<dbReference type="OMA" id="VPNAWDQ"/>
<keyword evidence="10" id="KW-1185">Reference proteome</keyword>
<keyword evidence="6" id="KW-0206">Cytoskeleton</keyword>
<evidence type="ECO:0000256" key="5">
    <source>
        <dbReference type="ARBA" id="ARBA00022490"/>
    </source>
</evidence>
<evidence type="ECO:0000313" key="10">
    <source>
        <dbReference type="Proteomes" id="UP000030746"/>
    </source>
</evidence>
<dbReference type="GeneID" id="20248617"/>
<dbReference type="Gene3D" id="2.160.20.70">
    <property type="match status" value="1"/>
</dbReference>
<dbReference type="AlphaFoldDB" id="V4AJQ5"/>
<keyword evidence="5" id="KW-0963">Cytoplasm</keyword>
<evidence type="ECO:0000259" key="8">
    <source>
        <dbReference type="PROSITE" id="PS51329"/>
    </source>
</evidence>
<dbReference type="PANTHER" id="PTHR16052">
    <property type="entry name" value="TBCC DOMAIN-CONTAINING PROTEIN 1"/>
    <property type="match status" value="1"/>
</dbReference>
<dbReference type="Pfam" id="PF07986">
    <property type="entry name" value="TBCC"/>
    <property type="match status" value="1"/>
</dbReference>
<dbReference type="PANTHER" id="PTHR16052:SF0">
    <property type="entry name" value="TBCC DOMAIN-CONTAINING PROTEIN 1"/>
    <property type="match status" value="1"/>
</dbReference>
<dbReference type="KEGG" id="lgi:LOTGIDRAFT_231523"/>
<comment type="subcellular location">
    <subcellularLocation>
        <location evidence="1">Cytoplasm</location>
        <location evidence="1">Cytoskeleton</location>
        <location evidence="1">Microtubule organizing center</location>
        <location evidence="1">Centrosome</location>
    </subcellularLocation>
    <subcellularLocation>
        <location evidence="2">Cytoplasm</location>
        <location evidence="2">Cytoskeleton</location>
        <location evidence="2">Spindle pole</location>
    </subcellularLocation>
</comment>
<dbReference type="InterPro" id="IPR012945">
    <property type="entry name" value="Tubulin-bd_cofactor_C_dom"/>
</dbReference>
<evidence type="ECO:0000256" key="7">
    <source>
        <dbReference type="SAM" id="MobiDB-lite"/>
    </source>
</evidence>
<dbReference type="RefSeq" id="XP_009051929.1">
    <property type="nucleotide sequence ID" value="XM_009053681.1"/>
</dbReference>